<dbReference type="RefSeq" id="WP_323329798.1">
    <property type="nucleotide sequence ID" value="NZ_JAYFSI010000005.1"/>
</dbReference>
<comment type="caution">
    <text evidence="3">The sequence shown here is derived from an EMBL/GenBank/DDBJ whole genome shotgun (WGS) entry which is preliminary data.</text>
</comment>
<evidence type="ECO:0000256" key="1">
    <source>
        <dbReference type="SAM" id="Phobius"/>
    </source>
</evidence>
<keyword evidence="4" id="KW-1185">Reference proteome</keyword>
<gene>
    <name evidence="3" type="ORF">VA596_22445</name>
</gene>
<dbReference type="EMBL" id="JAYFSI010000005">
    <property type="protein sequence ID" value="MEA5362314.1"/>
    <property type="molecule type" value="Genomic_DNA"/>
</dbReference>
<feature type="transmembrane region" description="Helical" evidence="1">
    <location>
        <begin position="170"/>
        <end position="193"/>
    </location>
</feature>
<organism evidence="3 4">
    <name type="scientific">Amycolatopsis heterodermiae</name>
    <dbReference type="NCBI Taxonomy" id="3110235"/>
    <lineage>
        <taxon>Bacteria</taxon>
        <taxon>Bacillati</taxon>
        <taxon>Actinomycetota</taxon>
        <taxon>Actinomycetes</taxon>
        <taxon>Pseudonocardiales</taxon>
        <taxon>Pseudonocardiaceae</taxon>
        <taxon>Amycolatopsis</taxon>
    </lineage>
</organism>
<keyword evidence="1" id="KW-0472">Membrane</keyword>
<dbReference type="Proteomes" id="UP001304298">
    <property type="component" value="Unassembled WGS sequence"/>
</dbReference>
<feature type="domain" description="Putative sensor" evidence="2">
    <location>
        <begin position="26"/>
        <end position="202"/>
    </location>
</feature>
<name>A0ABU5R9J6_9PSEU</name>
<evidence type="ECO:0000313" key="3">
    <source>
        <dbReference type="EMBL" id="MEA5362314.1"/>
    </source>
</evidence>
<feature type="transmembrane region" description="Helical" evidence="1">
    <location>
        <begin position="35"/>
        <end position="62"/>
    </location>
</feature>
<sequence>MTLTDRRADRDFLGRHLRQLFLDSRYLLLGAPLSLVAFTVAVTGISLGAVVVPILAATLYACRRLAAFERKRVEPVLGRSLPGPGYRPAPADAGTLRRWSAPLADPQCWLDFAYAVVRSIPALLAFGVALTWWTGALVGLASPVHLRSLSIEGSSVGDLLLGRGSFASPWFDFAVGAVMLLTLVPVVRAVAWLDASIARVLLRAVPDVA</sequence>
<reference evidence="3 4" key="1">
    <citation type="submission" date="2023-12" db="EMBL/GenBank/DDBJ databases">
        <title>Amycolatopsis sp. V23-08.</title>
        <authorList>
            <person name="Somphong A."/>
        </authorList>
    </citation>
    <scope>NUCLEOTIDE SEQUENCE [LARGE SCALE GENOMIC DNA]</scope>
    <source>
        <strain evidence="3 4">V23-08</strain>
    </source>
</reference>
<dbReference type="InterPro" id="IPR025828">
    <property type="entry name" value="Put_sensor_dom"/>
</dbReference>
<keyword evidence="1" id="KW-0812">Transmembrane</keyword>
<dbReference type="Pfam" id="PF13796">
    <property type="entry name" value="Sensor"/>
    <property type="match status" value="1"/>
</dbReference>
<evidence type="ECO:0000259" key="2">
    <source>
        <dbReference type="Pfam" id="PF13796"/>
    </source>
</evidence>
<keyword evidence="1" id="KW-1133">Transmembrane helix</keyword>
<proteinExistence type="predicted"/>
<accession>A0ABU5R9J6</accession>
<evidence type="ECO:0000313" key="4">
    <source>
        <dbReference type="Proteomes" id="UP001304298"/>
    </source>
</evidence>
<feature type="transmembrane region" description="Helical" evidence="1">
    <location>
        <begin position="122"/>
        <end position="141"/>
    </location>
</feature>
<protein>
    <submittedName>
        <fullName evidence="3">Sensor domain-containing protein</fullName>
    </submittedName>
</protein>